<reference evidence="1" key="1">
    <citation type="journal article" date="2021" name="Nat. Commun.">
        <title>Genetic determinants of endophytism in the Arabidopsis root mycobiome.</title>
        <authorList>
            <person name="Mesny F."/>
            <person name="Miyauchi S."/>
            <person name="Thiergart T."/>
            <person name="Pickel B."/>
            <person name="Atanasova L."/>
            <person name="Karlsson M."/>
            <person name="Huettel B."/>
            <person name="Barry K.W."/>
            <person name="Haridas S."/>
            <person name="Chen C."/>
            <person name="Bauer D."/>
            <person name="Andreopoulos W."/>
            <person name="Pangilinan J."/>
            <person name="LaButti K."/>
            <person name="Riley R."/>
            <person name="Lipzen A."/>
            <person name="Clum A."/>
            <person name="Drula E."/>
            <person name="Henrissat B."/>
            <person name="Kohler A."/>
            <person name="Grigoriev I.V."/>
            <person name="Martin F.M."/>
            <person name="Hacquard S."/>
        </authorList>
    </citation>
    <scope>NUCLEOTIDE SEQUENCE</scope>
    <source>
        <strain evidence="1">MPI-CAGE-CH-0230</strain>
    </source>
</reference>
<dbReference type="GeneID" id="70186213"/>
<protein>
    <submittedName>
        <fullName evidence="1">Uncharacterized protein</fullName>
    </submittedName>
</protein>
<name>A0A9P9BRT2_9PEZI</name>
<gene>
    <name evidence="1" type="ORF">B0I36DRAFT_348242</name>
</gene>
<sequence length="297" mass="33408">MASKSNARARSNPAPLDRRSDLVLKCEYQIWHMRSKNLYQRSAWFRKIQDEHPEQIRHGVLTIEETSPARLDWAIKYMDTGEAEVENVAGFGSGFFGPYMKGYELACFLGMEDLKGTVAGELADKLARVAVILQVESVRQIIDDGLIRSFGITSAEFYAEYALAIRQDYDREKPPQDDPMREALLEFGARTYAAGQEDVQFRRSLARMPDFESDAQARSRRIVVDGLNIATLKCGLCDKFLFEDGMRHLARAEPGNAGGRGHVLMCSVCYDRMWASGAEEEAARNEDRGSDGSPVFI</sequence>
<dbReference type="Gene3D" id="3.30.710.10">
    <property type="entry name" value="Potassium Channel Kv1.1, Chain A"/>
    <property type="match status" value="1"/>
</dbReference>
<accession>A0A9P9BRT2</accession>
<dbReference type="RefSeq" id="XP_046013977.1">
    <property type="nucleotide sequence ID" value="XM_046156667.1"/>
</dbReference>
<dbReference type="Proteomes" id="UP000756346">
    <property type="component" value="Unassembled WGS sequence"/>
</dbReference>
<dbReference type="AlphaFoldDB" id="A0A9P9BRT2"/>
<keyword evidence="2" id="KW-1185">Reference proteome</keyword>
<dbReference type="OrthoDB" id="4759368at2759"/>
<organism evidence="1 2">
    <name type="scientific">Microdochium trichocladiopsis</name>
    <dbReference type="NCBI Taxonomy" id="1682393"/>
    <lineage>
        <taxon>Eukaryota</taxon>
        <taxon>Fungi</taxon>
        <taxon>Dikarya</taxon>
        <taxon>Ascomycota</taxon>
        <taxon>Pezizomycotina</taxon>
        <taxon>Sordariomycetes</taxon>
        <taxon>Xylariomycetidae</taxon>
        <taxon>Xylariales</taxon>
        <taxon>Microdochiaceae</taxon>
        <taxon>Microdochium</taxon>
    </lineage>
</organism>
<dbReference type="InterPro" id="IPR011333">
    <property type="entry name" value="SKP1/BTB/POZ_sf"/>
</dbReference>
<evidence type="ECO:0000313" key="2">
    <source>
        <dbReference type="Proteomes" id="UP000756346"/>
    </source>
</evidence>
<evidence type="ECO:0000313" key="1">
    <source>
        <dbReference type="EMBL" id="KAH7033145.1"/>
    </source>
</evidence>
<dbReference type="EMBL" id="JAGTJQ010000004">
    <property type="protein sequence ID" value="KAH7033145.1"/>
    <property type="molecule type" value="Genomic_DNA"/>
</dbReference>
<comment type="caution">
    <text evidence="1">The sequence shown here is derived from an EMBL/GenBank/DDBJ whole genome shotgun (WGS) entry which is preliminary data.</text>
</comment>
<proteinExistence type="predicted"/>